<feature type="chain" id="PRO_5032766228" evidence="1">
    <location>
        <begin position="18"/>
        <end position="212"/>
    </location>
</feature>
<keyword evidence="3" id="KW-1185">Reference proteome</keyword>
<comment type="caution">
    <text evidence="2">The sequence shown here is derived from an EMBL/GenBank/DDBJ whole genome shotgun (WGS) entry which is preliminary data.</text>
</comment>
<feature type="signal peptide" evidence="1">
    <location>
        <begin position="1"/>
        <end position="17"/>
    </location>
</feature>
<evidence type="ECO:0000256" key="1">
    <source>
        <dbReference type="SAM" id="SignalP"/>
    </source>
</evidence>
<reference evidence="3" key="2">
    <citation type="journal article" date="2021" name="Sci. Data">
        <title>Chromosome-scale genome sequencing, assembly and annotation of six genomes from subfamily Leishmaniinae.</title>
        <authorList>
            <person name="Almutairi H."/>
            <person name="Urbaniak M.D."/>
            <person name="Bates M.D."/>
            <person name="Jariyapan N."/>
            <person name="Kwakye-Nuako G."/>
            <person name="Thomaz Soccol V."/>
            <person name="Al-Salem W.S."/>
            <person name="Dillon R.J."/>
            <person name="Bates P.A."/>
            <person name="Gatherer D."/>
        </authorList>
    </citation>
    <scope>NUCLEOTIDE SEQUENCE [LARGE SCALE GENOMIC DNA]</scope>
</reference>
<dbReference type="RefSeq" id="XP_067061011.1">
    <property type="nucleotide sequence ID" value="XM_067203974.1"/>
</dbReference>
<keyword evidence="1" id="KW-0732">Signal</keyword>
<sequence length="212" mass="23074">MVAGALWLLALMDVFMGTGVDDLEEFGPVVSVTRSLIFVGDVRAMAASASPTPETRPHRSCSGTSRRRRAAAVGGGGFQHLRRARGESALLHWDVDLLYFRGPQCVTGLADCCRQDVEEGDVAHLQWHTKSSAARVTAGQQVLPTAPIVLQYVPASAVRCRGVHSLKRHVRHVICIEAAEHPARSSLFRPLYVCVRVCVCMCFVYSCDACPV</sequence>
<protein>
    <submittedName>
        <fullName evidence="2">Uncharacterized protein</fullName>
    </submittedName>
</protein>
<dbReference type="EMBL" id="JAFHLR010000030">
    <property type="protein sequence ID" value="KAG5472615.1"/>
    <property type="molecule type" value="Genomic_DNA"/>
</dbReference>
<evidence type="ECO:0000313" key="2">
    <source>
        <dbReference type="EMBL" id="KAG5472615.1"/>
    </source>
</evidence>
<dbReference type="Proteomes" id="UP000674143">
    <property type="component" value="Unassembled WGS sequence"/>
</dbReference>
<accession>A0A836H922</accession>
<dbReference type="AlphaFoldDB" id="A0A836H922"/>
<name>A0A836H922_9TRYP</name>
<reference evidence="3" key="1">
    <citation type="journal article" date="2021" name="Microbiol. Resour. Announc.">
        <title>LGAAP: Leishmaniinae Genome Assembly and Annotation Pipeline.</title>
        <authorList>
            <person name="Almutairi H."/>
            <person name="Urbaniak M.D."/>
            <person name="Bates M.D."/>
            <person name="Jariyapan N."/>
            <person name="Kwakye-Nuako G."/>
            <person name="Thomaz-Soccol V."/>
            <person name="Al-Salem W.S."/>
            <person name="Dillon R.J."/>
            <person name="Bates P.A."/>
            <person name="Gatherer D."/>
        </authorList>
    </citation>
    <scope>NUCLEOTIDE SEQUENCE [LARGE SCALE GENOMIC DNA]</scope>
</reference>
<proteinExistence type="predicted"/>
<dbReference type="GeneID" id="92357908"/>
<organism evidence="2 3">
    <name type="scientific">Leishmania orientalis</name>
    <dbReference type="NCBI Taxonomy" id="2249476"/>
    <lineage>
        <taxon>Eukaryota</taxon>
        <taxon>Discoba</taxon>
        <taxon>Euglenozoa</taxon>
        <taxon>Kinetoplastea</taxon>
        <taxon>Metakinetoplastina</taxon>
        <taxon>Trypanosomatida</taxon>
        <taxon>Trypanosomatidae</taxon>
        <taxon>Leishmaniinae</taxon>
        <taxon>Leishmania</taxon>
    </lineage>
</organism>
<gene>
    <name evidence="2" type="ORF">LSCM4_01935</name>
</gene>
<dbReference type="KEGG" id="loi:92357908"/>
<evidence type="ECO:0000313" key="3">
    <source>
        <dbReference type="Proteomes" id="UP000674143"/>
    </source>
</evidence>